<name>A0A4Y7TFR2_COPMI</name>
<dbReference type="AlphaFoldDB" id="A0A4Y7TFR2"/>
<dbReference type="Proteomes" id="UP000298030">
    <property type="component" value="Unassembled WGS sequence"/>
</dbReference>
<evidence type="ECO:0000313" key="2">
    <source>
        <dbReference type="Proteomes" id="UP000298030"/>
    </source>
</evidence>
<evidence type="ECO:0000313" key="1">
    <source>
        <dbReference type="EMBL" id="TEB32382.1"/>
    </source>
</evidence>
<gene>
    <name evidence="1" type="ORF">FA13DRAFT_1731584</name>
</gene>
<proteinExistence type="predicted"/>
<keyword evidence="2" id="KW-1185">Reference proteome</keyword>
<comment type="caution">
    <text evidence="1">The sequence shown here is derived from an EMBL/GenBank/DDBJ whole genome shotgun (WGS) entry which is preliminary data.</text>
</comment>
<reference evidence="1 2" key="1">
    <citation type="journal article" date="2019" name="Nat. Ecol. Evol.">
        <title>Megaphylogeny resolves global patterns of mushroom evolution.</title>
        <authorList>
            <person name="Varga T."/>
            <person name="Krizsan K."/>
            <person name="Foldi C."/>
            <person name="Dima B."/>
            <person name="Sanchez-Garcia M."/>
            <person name="Sanchez-Ramirez S."/>
            <person name="Szollosi G.J."/>
            <person name="Szarkandi J.G."/>
            <person name="Papp V."/>
            <person name="Albert L."/>
            <person name="Andreopoulos W."/>
            <person name="Angelini C."/>
            <person name="Antonin V."/>
            <person name="Barry K.W."/>
            <person name="Bougher N.L."/>
            <person name="Buchanan P."/>
            <person name="Buyck B."/>
            <person name="Bense V."/>
            <person name="Catcheside P."/>
            <person name="Chovatia M."/>
            <person name="Cooper J."/>
            <person name="Damon W."/>
            <person name="Desjardin D."/>
            <person name="Finy P."/>
            <person name="Geml J."/>
            <person name="Haridas S."/>
            <person name="Hughes K."/>
            <person name="Justo A."/>
            <person name="Karasinski D."/>
            <person name="Kautmanova I."/>
            <person name="Kiss B."/>
            <person name="Kocsube S."/>
            <person name="Kotiranta H."/>
            <person name="LaButti K.M."/>
            <person name="Lechner B.E."/>
            <person name="Liimatainen K."/>
            <person name="Lipzen A."/>
            <person name="Lukacs Z."/>
            <person name="Mihaltcheva S."/>
            <person name="Morgado L.N."/>
            <person name="Niskanen T."/>
            <person name="Noordeloos M.E."/>
            <person name="Ohm R.A."/>
            <person name="Ortiz-Santana B."/>
            <person name="Ovrebo C."/>
            <person name="Racz N."/>
            <person name="Riley R."/>
            <person name="Savchenko A."/>
            <person name="Shiryaev A."/>
            <person name="Soop K."/>
            <person name="Spirin V."/>
            <person name="Szebenyi C."/>
            <person name="Tomsovsky M."/>
            <person name="Tulloss R.E."/>
            <person name="Uehling J."/>
            <person name="Grigoriev I.V."/>
            <person name="Vagvolgyi C."/>
            <person name="Papp T."/>
            <person name="Martin F.M."/>
            <person name="Miettinen O."/>
            <person name="Hibbett D.S."/>
            <person name="Nagy L.G."/>
        </authorList>
    </citation>
    <scope>NUCLEOTIDE SEQUENCE [LARGE SCALE GENOMIC DNA]</scope>
    <source>
        <strain evidence="1 2">FP101781</strain>
    </source>
</reference>
<accession>A0A4Y7TFR2</accession>
<protein>
    <submittedName>
        <fullName evidence="1">Uncharacterized protein</fullName>
    </submittedName>
</protein>
<organism evidence="1 2">
    <name type="scientific">Coprinellus micaceus</name>
    <name type="common">Glistening ink-cap mushroom</name>
    <name type="synonym">Coprinus micaceus</name>
    <dbReference type="NCBI Taxonomy" id="71717"/>
    <lineage>
        <taxon>Eukaryota</taxon>
        <taxon>Fungi</taxon>
        <taxon>Dikarya</taxon>
        <taxon>Basidiomycota</taxon>
        <taxon>Agaricomycotina</taxon>
        <taxon>Agaricomycetes</taxon>
        <taxon>Agaricomycetidae</taxon>
        <taxon>Agaricales</taxon>
        <taxon>Agaricineae</taxon>
        <taxon>Psathyrellaceae</taxon>
        <taxon>Coprinellus</taxon>
    </lineage>
</organism>
<dbReference type="EMBL" id="QPFP01000015">
    <property type="protein sequence ID" value="TEB32382.1"/>
    <property type="molecule type" value="Genomic_DNA"/>
</dbReference>
<sequence length="92" mass="10517">MSKLSRSPSLPCRFVPENPFRMEHSACMCSTISPSISGMWRLPNRLRSDAQVETFGISPRTGSLSRCDYHRAFEVLDRPLHETIRRLAATEH</sequence>